<evidence type="ECO:0000313" key="6">
    <source>
        <dbReference type="Proteomes" id="UP000232883"/>
    </source>
</evidence>
<keyword evidence="2" id="KW-0597">Phosphoprotein</keyword>
<dbReference type="Proteomes" id="UP000232883">
    <property type="component" value="Chromosome"/>
</dbReference>
<evidence type="ECO:0000256" key="2">
    <source>
        <dbReference type="PROSITE-ProRule" id="PRU00169"/>
    </source>
</evidence>
<dbReference type="GO" id="GO:0005829">
    <property type="term" value="C:cytosol"/>
    <property type="evidence" value="ECO:0007669"/>
    <property type="project" value="TreeGrafter"/>
</dbReference>
<feature type="domain" description="HTH LytTR-type" evidence="4">
    <location>
        <begin position="146"/>
        <end position="248"/>
    </location>
</feature>
<accession>A0A2K8Z2U3</accession>
<keyword evidence="1 5" id="KW-0238">DNA-binding</keyword>
<dbReference type="GO" id="GO:0006355">
    <property type="term" value="P:regulation of DNA-templated transcription"/>
    <property type="evidence" value="ECO:0007669"/>
    <property type="project" value="TreeGrafter"/>
</dbReference>
<dbReference type="GO" id="GO:0000976">
    <property type="term" value="F:transcription cis-regulatory region binding"/>
    <property type="evidence" value="ECO:0007669"/>
    <property type="project" value="TreeGrafter"/>
</dbReference>
<dbReference type="Gene3D" id="2.40.50.1020">
    <property type="entry name" value="LytTr DNA-binding domain"/>
    <property type="match status" value="1"/>
</dbReference>
<dbReference type="KEGG" id="spir:CWM47_21450"/>
<dbReference type="SMART" id="SM00850">
    <property type="entry name" value="LytTR"/>
    <property type="match status" value="1"/>
</dbReference>
<dbReference type="RefSeq" id="WP_100990241.1">
    <property type="nucleotide sequence ID" value="NZ_CP025096.1"/>
</dbReference>
<dbReference type="GO" id="GO:0032993">
    <property type="term" value="C:protein-DNA complex"/>
    <property type="evidence" value="ECO:0007669"/>
    <property type="project" value="TreeGrafter"/>
</dbReference>
<dbReference type="OrthoDB" id="951346at2"/>
<dbReference type="SMART" id="SM00448">
    <property type="entry name" value="REC"/>
    <property type="match status" value="1"/>
</dbReference>
<keyword evidence="6" id="KW-1185">Reference proteome</keyword>
<reference evidence="5 6" key="1">
    <citation type="submission" date="2017-11" db="EMBL/GenBank/DDBJ databases">
        <title>Taxonomic description and genome sequences of Spirosoma HA7 sp. nov., isolated from pollen microhabitat of Corylus avellana.</title>
        <authorList>
            <person name="Ambika Manirajan B."/>
            <person name="Suarez C."/>
            <person name="Ratering S."/>
            <person name="Geissler-Plaum R."/>
            <person name="Cardinale M."/>
            <person name="Sylvia S."/>
        </authorList>
    </citation>
    <scope>NUCLEOTIDE SEQUENCE [LARGE SCALE GENOMIC DNA]</scope>
    <source>
        <strain evidence="5 6">HA7</strain>
    </source>
</reference>
<dbReference type="InterPro" id="IPR039420">
    <property type="entry name" value="WalR-like"/>
</dbReference>
<dbReference type="PANTHER" id="PTHR48111:SF17">
    <property type="entry name" value="TRANSCRIPTIONAL REGULATORY PROTEIN YPDB"/>
    <property type="match status" value="1"/>
</dbReference>
<dbReference type="SUPFAM" id="SSF52172">
    <property type="entry name" value="CheY-like"/>
    <property type="match status" value="1"/>
</dbReference>
<feature type="domain" description="Response regulatory" evidence="3">
    <location>
        <begin position="6"/>
        <end position="118"/>
    </location>
</feature>
<name>A0A2K8Z2U3_9BACT</name>
<dbReference type="GO" id="GO:0000156">
    <property type="term" value="F:phosphorelay response regulator activity"/>
    <property type="evidence" value="ECO:0007669"/>
    <property type="project" value="TreeGrafter"/>
</dbReference>
<evidence type="ECO:0000256" key="1">
    <source>
        <dbReference type="ARBA" id="ARBA00023125"/>
    </source>
</evidence>
<proteinExistence type="predicted"/>
<dbReference type="PROSITE" id="PS50110">
    <property type="entry name" value="RESPONSE_REGULATORY"/>
    <property type="match status" value="1"/>
</dbReference>
<dbReference type="Gene3D" id="3.40.50.2300">
    <property type="match status" value="1"/>
</dbReference>
<evidence type="ECO:0000313" key="5">
    <source>
        <dbReference type="EMBL" id="AUD04175.1"/>
    </source>
</evidence>
<sequence>MSSKISCLIIDDEPLAQDLLIEHVERTPILELLGTANNGKQALVKCQELNPELLLLDIRMPRLSGFEFLDLLPKPTPLVIITSAYREYALKGYEHAVVDFLEKPIFPDRFSLAIQRVEERLEHTRWKQVNSNSGENNDIRLDQKVLTVRVDRNYVNLPLDTINFIESLDNYVKIHLKGQPAKTLLSKVTVSQMENKLPQQDFLRINRKYIVRIDQINVFTSNTIKLFTGDELPIGTTFRDAVRQTLIDKGFK</sequence>
<gene>
    <name evidence="5" type="ORF">CWM47_21450</name>
</gene>
<dbReference type="AlphaFoldDB" id="A0A2K8Z2U3"/>
<dbReference type="PANTHER" id="PTHR48111">
    <property type="entry name" value="REGULATOR OF RPOS"/>
    <property type="match status" value="1"/>
</dbReference>
<evidence type="ECO:0000259" key="3">
    <source>
        <dbReference type="PROSITE" id="PS50110"/>
    </source>
</evidence>
<dbReference type="Pfam" id="PF04397">
    <property type="entry name" value="LytTR"/>
    <property type="match status" value="1"/>
</dbReference>
<evidence type="ECO:0000259" key="4">
    <source>
        <dbReference type="PROSITE" id="PS50930"/>
    </source>
</evidence>
<dbReference type="InterPro" id="IPR001789">
    <property type="entry name" value="Sig_transdc_resp-reg_receiver"/>
</dbReference>
<organism evidence="5 6">
    <name type="scientific">Spirosoma pollinicola</name>
    <dbReference type="NCBI Taxonomy" id="2057025"/>
    <lineage>
        <taxon>Bacteria</taxon>
        <taxon>Pseudomonadati</taxon>
        <taxon>Bacteroidota</taxon>
        <taxon>Cytophagia</taxon>
        <taxon>Cytophagales</taxon>
        <taxon>Cytophagaceae</taxon>
        <taxon>Spirosoma</taxon>
    </lineage>
</organism>
<dbReference type="InterPro" id="IPR007492">
    <property type="entry name" value="LytTR_DNA-bd_dom"/>
</dbReference>
<protein>
    <submittedName>
        <fullName evidence="5">DNA-binding response regulator</fullName>
    </submittedName>
</protein>
<dbReference type="EMBL" id="CP025096">
    <property type="protein sequence ID" value="AUD04175.1"/>
    <property type="molecule type" value="Genomic_DNA"/>
</dbReference>
<feature type="modified residue" description="4-aspartylphosphate" evidence="2">
    <location>
        <position position="57"/>
    </location>
</feature>
<dbReference type="InterPro" id="IPR011006">
    <property type="entry name" value="CheY-like_superfamily"/>
</dbReference>
<dbReference type="Pfam" id="PF00072">
    <property type="entry name" value="Response_reg"/>
    <property type="match status" value="1"/>
</dbReference>
<dbReference type="PROSITE" id="PS50930">
    <property type="entry name" value="HTH_LYTTR"/>
    <property type="match status" value="1"/>
</dbReference>